<dbReference type="InterPro" id="IPR002347">
    <property type="entry name" value="SDR_fam"/>
</dbReference>
<accession>A0A1G7ZN20</accession>
<keyword evidence="4" id="KW-1185">Reference proteome</keyword>
<sequence>MLMRMTGLAGRTVIVTGASGGIGAATASAFARAGATVAMWDLDPVPEPSVPQGGLGLSVDVTDTASVRDAFDLTTARLGTPTVLVHAAGVLRTGSGLDGAGDDWLHCLAVNATGTVVVASEAARRFVDAGGGALTVVSSNAASTPRANMAAYGASKAAATAYVRSLGLEVAARGVRCNVISPGSTDTPMLRGMWDDGDRSAAVIAGDPAAYRLGIPLARLAQPEDIAEAAVFLSSDAARHITMHDLRVDGGATLDM</sequence>
<dbReference type="Pfam" id="PF13561">
    <property type="entry name" value="adh_short_C2"/>
    <property type="match status" value="1"/>
</dbReference>
<dbReference type="InterPro" id="IPR003560">
    <property type="entry name" value="DHB_DH"/>
</dbReference>
<reference evidence="3 4" key="1">
    <citation type="submission" date="2016-10" db="EMBL/GenBank/DDBJ databases">
        <authorList>
            <person name="de Groot N.N."/>
        </authorList>
    </citation>
    <scope>NUCLEOTIDE SEQUENCE [LARGE SCALE GENOMIC DNA]</scope>
    <source>
        <strain evidence="3 4">DSM 44892</strain>
    </source>
</reference>
<dbReference type="GO" id="GO:0016616">
    <property type="term" value="F:oxidoreductase activity, acting on the CH-OH group of donors, NAD or NADP as acceptor"/>
    <property type="evidence" value="ECO:0007669"/>
    <property type="project" value="TreeGrafter"/>
</dbReference>
<proteinExistence type="inferred from homology"/>
<evidence type="ECO:0000313" key="3">
    <source>
        <dbReference type="EMBL" id="SDH10161.1"/>
    </source>
</evidence>
<evidence type="ECO:0000313" key="4">
    <source>
        <dbReference type="Proteomes" id="UP000183263"/>
    </source>
</evidence>
<dbReference type="RefSeq" id="WP_217631285.1">
    <property type="nucleotide sequence ID" value="NZ_FNDN01000001.1"/>
</dbReference>
<comment type="similarity">
    <text evidence="1">Belongs to the short-chain dehydrogenases/reductases (SDR) family.</text>
</comment>
<dbReference type="GO" id="GO:0019290">
    <property type="term" value="P:siderophore biosynthetic process"/>
    <property type="evidence" value="ECO:0007669"/>
    <property type="project" value="InterPro"/>
</dbReference>
<organism evidence="3 4">
    <name type="scientific">Rhodococcus triatomae</name>
    <dbReference type="NCBI Taxonomy" id="300028"/>
    <lineage>
        <taxon>Bacteria</taxon>
        <taxon>Bacillati</taxon>
        <taxon>Actinomycetota</taxon>
        <taxon>Actinomycetes</taxon>
        <taxon>Mycobacteriales</taxon>
        <taxon>Nocardiaceae</taxon>
        <taxon>Rhodococcus</taxon>
    </lineage>
</organism>
<dbReference type="Proteomes" id="UP000183263">
    <property type="component" value="Unassembled WGS sequence"/>
</dbReference>
<evidence type="ECO:0000256" key="1">
    <source>
        <dbReference type="ARBA" id="ARBA00006484"/>
    </source>
</evidence>
<dbReference type="InterPro" id="IPR020904">
    <property type="entry name" value="Sc_DH/Rdtase_CS"/>
</dbReference>
<dbReference type="PANTHER" id="PTHR42760">
    <property type="entry name" value="SHORT-CHAIN DEHYDROGENASES/REDUCTASES FAMILY MEMBER"/>
    <property type="match status" value="1"/>
</dbReference>
<evidence type="ECO:0000256" key="2">
    <source>
        <dbReference type="ARBA" id="ARBA00023002"/>
    </source>
</evidence>
<name>A0A1G7ZN20_9NOCA</name>
<keyword evidence="2" id="KW-0560">Oxidoreductase</keyword>
<dbReference type="EMBL" id="FNDN01000001">
    <property type="protein sequence ID" value="SDH10161.1"/>
    <property type="molecule type" value="Genomic_DNA"/>
</dbReference>
<gene>
    <name evidence="3" type="ORF">SAMN05444695_101165</name>
</gene>
<dbReference type="PANTHER" id="PTHR42760:SF115">
    <property type="entry name" value="3-OXOACYL-[ACYL-CARRIER-PROTEIN] REDUCTASE FABG"/>
    <property type="match status" value="1"/>
</dbReference>
<dbReference type="GO" id="GO:0008667">
    <property type="term" value="F:2,3-dihydro-2,3-dihydroxybenzoate dehydrogenase activity"/>
    <property type="evidence" value="ECO:0007669"/>
    <property type="project" value="InterPro"/>
</dbReference>
<dbReference type="InterPro" id="IPR036291">
    <property type="entry name" value="NAD(P)-bd_dom_sf"/>
</dbReference>
<dbReference type="FunFam" id="3.40.50.720:FF:000084">
    <property type="entry name" value="Short-chain dehydrogenase reductase"/>
    <property type="match status" value="1"/>
</dbReference>
<dbReference type="SUPFAM" id="SSF51735">
    <property type="entry name" value="NAD(P)-binding Rossmann-fold domains"/>
    <property type="match status" value="1"/>
</dbReference>
<dbReference type="AlphaFoldDB" id="A0A1G7ZN20"/>
<dbReference type="PRINTS" id="PR01397">
    <property type="entry name" value="DHBDHDRGNASE"/>
</dbReference>
<dbReference type="PROSITE" id="PS00061">
    <property type="entry name" value="ADH_SHORT"/>
    <property type="match status" value="1"/>
</dbReference>
<dbReference type="Gene3D" id="3.40.50.720">
    <property type="entry name" value="NAD(P)-binding Rossmann-like Domain"/>
    <property type="match status" value="1"/>
</dbReference>
<protein>
    <submittedName>
        <fullName evidence="3">2,3-dihydro-2,3-dihydroxybenzoate dehydrogenase</fullName>
    </submittedName>
</protein>